<dbReference type="PROSITE" id="PS00194">
    <property type="entry name" value="THIOREDOXIN_1"/>
    <property type="match status" value="1"/>
</dbReference>
<dbReference type="PIRSF" id="PIRSF000077">
    <property type="entry name" value="Thioredoxin"/>
    <property type="match status" value="1"/>
</dbReference>
<evidence type="ECO:0000256" key="4">
    <source>
        <dbReference type="ARBA" id="ARBA00023157"/>
    </source>
</evidence>
<dbReference type="CDD" id="cd02947">
    <property type="entry name" value="TRX_family"/>
    <property type="match status" value="1"/>
</dbReference>
<dbReference type="SUPFAM" id="SSF52833">
    <property type="entry name" value="Thioredoxin-like"/>
    <property type="match status" value="1"/>
</dbReference>
<keyword evidence="2" id="KW-0813">Transport</keyword>
<evidence type="ECO:0000256" key="7">
    <source>
        <dbReference type="PIRNR" id="PIRNR000077"/>
    </source>
</evidence>
<evidence type="ECO:0000256" key="1">
    <source>
        <dbReference type="ARBA" id="ARBA00008987"/>
    </source>
</evidence>
<evidence type="ECO:0000256" key="5">
    <source>
        <dbReference type="ARBA" id="ARBA00023284"/>
    </source>
</evidence>
<evidence type="ECO:0000313" key="10">
    <source>
        <dbReference type="EMBL" id="NYD32020.1"/>
    </source>
</evidence>
<feature type="domain" description="Thioredoxin" evidence="9">
    <location>
        <begin position="1"/>
        <end position="107"/>
    </location>
</feature>
<proteinExistence type="inferred from homology"/>
<evidence type="ECO:0000313" key="11">
    <source>
        <dbReference type="Proteomes" id="UP000582231"/>
    </source>
</evidence>
<keyword evidence="11" id="KW-1185">Reference proteome</keyword>
<dbReference type="GO" id="GO:0005829">
    <property type="term" value="C:cytosol"/>
    <property type="evidence" value="ECO:0007669"/>
    <property type="project" value="TreeGrafter"/>
</dbReference>
<sequence>MTLQEITDADFETEVLASDQPVLVEFWAQWCGPCHQVAPALARIADERAGALRVVKLNSDENPVTSARYRVMGLPTMIVFRGGVPVHELRGARPKAALDREIDHALAG</sequence>
<organism evidence="10 11">
    <name type="scientific">Nocardioides kongjuensis</name>
    <dbReference type="NCBI Taxonomy" id="349522"/>
    <lineage>
        <taxon>Bacteria</taxon>
        <taxon>Bacillati</taxon>
        <taxon>Actinomycetota</taxon>
        <taxon>Actinomycetes</taxon>
        <taxon>Propionibacteriales</taxon>
        <taxon>Nocardioidaceae</taxon>
        <taxon>Nocardioides</taxon>
    </lineage>
</organism>
<reference evidence="10 11" key="1">
    <citation type="submission" date="2020-07" db="EMBL/GenBank/DDBJ databases">
        <title>Sequencing the genomes of 1000 actinobacteria strains.</title>
        <authorList>
            <person name="Klenk H.-P."/>
        </authorList>
    </citation>
    <scope>NUCLEOTIDE SEQUENCE [LARGE SCALE GENOMIC DNA]</scope>
    <source>
        <strain evidence="10 11">DSM 19082</strain>
    </source>
</reference>
<name>A0A852RT19_9ACTN</name>
<evidence type="ECO:0000256" key="2">
    <source>
        <dbReference type="ARBA" id="ARBA00022448"/>
    </source>
</evidence>
<accession>A0A852RT19</accession>
<keyword evidence="5 8" id="KW-0676">Redox-active center</keyword>
<dbReference type="PANTHER" id="PTHR45663">
    <property type="entry name" value="GEO12009P1"/>
    <property type="match status" value="1"/>
</dbReference>
<evidence type="ECO:0000256" key="6">
    <source>
        <dbReference type="NCBIfam" id="TIGR01068"/>
    </source>
</evidence>
<evidence type="ECO:0000256" key="8">
    <source>
        <dbReference type="PIRSR" id="PIRSR000077-4"/>
    </source>
</evidence>
<dbReference type="InterPro" id="IPR036249">
    <property type="entry name" value="Thioredoxin-like_sf"/>
</dbReference>
<feature type="disulfide bond" description="Redox-active" evidence="8">
    <location>
        <begin position="31"/>
        <end position="34"/>
    </location>
</feature>
<dbReference type="InterPro" id="IPR005746">
    <property type="entry name" value="Thioredoxin"/>
</dbReference>
<dbReference type="InterPro" id="IPR017937">
    <property type="entry name" value="Thioredoxin_CS"/>
</dbReference>
<dbReference type="PANTHER" id="PTHR45663:SF11">
    <property type="entry name" value="GEO12009P1"/>
    <property type="match status" value="1"/>
</dbReference>
<protein>
    <recommendedName>
        <fullName evidence="6 7">Thioredoxin</fullName>
    </recommendedName>
</protein>
<dbReference type="RefSeq" id="WP_273518875.1">
    <property type="nucleotide sequence ID" value="NZ_BAABEF010000001.1"/>
</dbReference>
<dbReference type="GO" id="GO:0015035">
    <property type="term" value="F:protein-disulfide reductase activity"/>
    <property type="evidence" value="ECO:0007669"/>
    <property type="project" value="UniProtKB-UniRule"/>
</dbReference>
<dbReference type="Gene3D" id="3.40.30.10">
    <property type="entry name" value="Glutaredoxin"/>
    <property type="match status" value="1"/>
</dbReference>
<comment type="similarity">
    <text evidence="1 7">Belongs to the thioredoxin family.</text>
</comment>
<dbReference type="PROSITE" id="PS51352">
    <property type="entry name" value="THIOREDOXIN_2"/>
    <property type="match status" value="1"/>
</dbReference>
<dbReference type="NCBIfam" id="TIGR01068">
    <property type="entry name" value="thioredoxin"/>
    <property type="match status" value="1"/>
</dbReference>
<evidence type="ECO:0000256" key="3">
    <source>
        <dbReference type="ARBA" id="ARBA00022982"/>
    </source>
</evidence>
<dbReference type="AlphaFoldDB" id="A0A852RT19"/>
<keyword evidence="4 8" id="KW-1015">Disulfide bond</keyword>
<dbReference type="PRINTS" id="PR00421">
    <property type="entry name" value="THIOREDOXIN"/>
</dbReference>
<dbReference type="FunFam" id="3.40.30.10:FF:000001">
    <property type="entry name" value="Thioredoxin"/>
    <property type="match status" value="1"/>
</dbReference>
<dbReference type="Pfam" id="PF00085">
    <property type="entry name" value="Thioredoxin"/>
    <property type="match status" value="1"/>
</dbReference>
<comment type="caution">
    <text evidence="10">The sequence shown here is derived from an EMBL/GenBank/DDBJ whole genome shotgun (WGS) entry which is preliminary data.</text>
</comment>
<dbReference type="InterPro" id="IPR013766">
    <property type="entry name" value="Thioredoxin_domain"/>
</dbReference>
<dbReference type="EMBL" id="JACCBF010000001">
    <property type="protein sequence ID" value="NYD32020.1"/>
    <property type="molecule type" value="Genomic_DNA"/>
</dbReference>
<dbReference type="Proteomes" id="UP000582231">
    <property type="component" value="Unassembled WGS sequence"/>
</dbReference>
<gene>
    <name evidence="10" type="ORF">BJ958_003566</name>
</gene>
<evidence type="ECO:0000259" key="9">
    <source>
        <dbReference type="PROSITE" id="PS51352"/>
    </source>
</evidence>
<dbReference type="GO" id="GO:0045454">
    <property type="term" value="P:cell redox homeostasis"/>
    <property type="evidence" value="ECO:0007669"/>
    <property type="project" value="TreeGrafter"/>
</dbReference>
<keyword evidence="3" id="KW-0249">Electron transport</keyword>